<feature type="domain" description="HMG box" evidence="9">
    <location>
        <begin position="457"/>
        <end position="525"/>
    </location>
</feature>
<evidence type="ECO:0000256" key="7">
    <source>
        <dbReference type="PROSITE-ProRule" id="PRU00267"/>
    </source>
</evidence>
<feature type="region of interest" description="Disordered" evidence="8">
    <location>
        <begin position="509"/>
        <end position="548"/>
    </location>
</feature>
<dbReference type="InterPro" id="IPR037382">
    <property type="entry name" value="Rsc/polybromo"/>
</dbReference>
<dbReference type="PANTHER" id="PTHR16062">
    <property type="entry name" value="SWI/SNF-RELATED"/>
    <property type="match status" value="1"/>
</dbReference>
<keyword evidence="6 7" id="KW-0539">Nucleus</keyword>
<proteinExistence type="predicted"/>
<feature type="compositionally biased region" description="Basic and acidic residues" evidence="8">
    <location>
        <begin position="509"/>
        <end position="522"/>
    </location>
</feature>
<accession>A0ABN9F0A4</accession>
<evidence type="ECO:0000256" key="1">
    <source>
        <dbReference type="ARBA" id="ARBA00004123"/>
    </source>
</evidence>
<dbReference type="InterPro" id="IPR001025">
    <property type="entry name" value="BAH_dom"/>
</dbReference>
<evidence type="ECO:0000259" key="9">
    <source>
        <dbReference type="PROSITE" id="PS50118"/>
    </source>
</evidence>
<dbReference type="EMBL" id="CATNWA010016023">
    <property type="protein sequence ID" value="CAI9589066.1"/>
    <property type="molecule type" value="Genomic_DNA"/>
</dbReference>
<comment type="subcellular location">
    <subcellularLocation>
        <location evidence="1">Nucleus</location>
    </subcellularLocation>
</comment>
<evidence type="ECO:0000256" key="8">
    <source>
        <dbReference type="SAM" id="MobiDB-lite"/>
    </source>
</evidence>
<evidence type="ECO:0000256" key="2">
    <source>
        <dbReference type="ARBA" id="ARBA00022737"/>
    </source>
</evidence>
<evidence type="ECO:0000256" key="3">
    <source>
        <dbReference type="ARBA" id="ARBA00022853"/>
    </source>
</evidence>
<evidence type="ECO:0000256" key="6">
    <source>
        <dbReference type="ARBA" id="ARBA00023242"/>
    </source>
</evidence>
<dbReference type="InterPro" id="IPR036910">
    <property type="entry name" value="HMG_box_dom_sf"/>
</dbReference>
<dbReference type="Pfam" id="PF01426">
    <property type="entry name" value="BAH"/>
    <property type="match status" value="2"/>
</dbReference>
<keyword evidence="7" id="KW-0238">DNA-binding</keyword>
<dbReference type="Pfam" id="PF00505">
    <property type="entry name" value="HMG_box"/>
    <property type="match status" value="1"/>
</dbReference>
<protein>
    <recommendedName>
        <fullName evidence="13">Protein polybromo-1</fullName>
    </recommendedName>
</protein>
<dbReference type="CDD" id="cd21984">
    <property type="entry name" value="HMG-box_PB1"/>
    <property type="match status" value="1"/>
</dbReference>
<dbReference type="InterPro" id="IPR009071">
    <property type="entry name" value="HMG_box_dom"/>
</dbReference>
<dbReference type="Gene3D" id="2.30.30.490">
    <property type="match status" value="2"/>
</dbReference>
<sequence>MVVWLLVLPTQGNLSSRTRKFLEKEVFKSDYYNKVPVNKILGKCVVMFVKEYFKLCPENFRDEDVYVCESRYSAKAKAFKKIKLWTMPISSVRFKPRDLPLPVVRVASVFALKNKEEEEPPAESTEEMKEEDNTICLEKEKEDVPVDMPNGEPGCHYYEQLRYNDMWLKVGDCVFIKSHGLVRPRVGRIEKMWLRDGAAYFFGPIFIHPEETIHEPTKMFYKKEVFLSNLEETCPMACILGKCAVLSFKDFLSCRPTEIPENDVLLCESRYNESDKQMKRFKGLKRFSLSAKVVDDEIYYFRKPIVPQKEPSPLLEKKIQELEAKFAELEGGDEEIEDMGEEEGEILEAPSVPQLQTPMSGELELMPYTPPQAAVAALSSSPRCTDDLTAEVRLPSPSSLTQKGNVAEPTEKPSDRQKQDGDPGQTVDSKLPKPLLDNGKSTPKSGKNSTKKEGGKRKINMSGYILFSSEMRAVIKAQHPDYSFGELSRLVGTEWRNLEATKKADYEERAAKVAEQQERERLAQQQQQQQQQQQNSSPRAGTPVGALMGVVPPPTPMGMLNQQMTPNSGVMAQGVPSMAGTPATGNIPYNQQMGMLVPAGQQAPPPYPGQNQVSQPAVQQPSTPVFVAPPPRTQKLLHSEAYLKYIEGLTAESNCISKWDQTLSARRRDIHLSKEQESRLPSYWLKSKGAHTTMANALWRLRDLMLRDTLNIRQAYSLENV</sequence>
<dbReference type="PANTHER" id="PTHR16062:SF19">
    <property type="entry name" value="PROTEIN POLYBROMO-1"/>
    <property type="match status" value="1"/>
</dbReference>
<feature type="domain" description="BAH" evidence="10">
    <location>
        <begin position="1"/>
        <end position="83"/>
    </location>
</feature>
<dbReference type="Proteomes" id="UP001162483">
    <property type="component" value="Unassembled WGS sequence"/>
</dbReference>
<dbReference type="CDD" id="cd04717">
    <property type="entry name" value="BAH_polybromo"/>
    <property type="match status" value="1"/>
</dbReference>
<dbReference type="PROSITE" id="PS50118">
    <property type="entry name" value="HMG_BOX_2"/>
    <property type="match status" value="1"/>
</dbReference>
<feature type="region of interest" description="Disordered" evidence="8">
    <location>
        <begin position="391"/>
        <end position="457"/>
    </location>
</feature>
<dbReference type="SMART" id="SM00398">
    <property type="entry name" value="HMG"/>
    <property type="match status" value="1"/>
</dbReference>
<evidence type="ECO:0000259" key="10">
    <source>
        <dbReference type="PROSITE" id="PS51038"/>
    </source>
</evidence>
<feature type="compositionally biased region" description="Polar residues" evidence="8">
    <location>
        <begin position="439"/>
        <end position="448"/>
    </location>
</feature>
<evidence type="ECO:0000256" key="4">
    <source>
        <dbReference type="ARBA" id="ARBA00023015"/>
    </source>
</evidence>
<reference evidence="11" key="1">
    <citation type="submission" date="2023-05" db="EMBL/GenBank/DDBJ databases">
        <authorList>
            <person name="Stuckert A."/>
        </authorList>
    </citation>
    <scope>NUCLEOTIDE SEQUENCE</scope>
</reference>
<dbReference type="Gene3D" id="1.10.30.10">
    <property type="entry name" value="High mobility group box domain"/>
    <property type="match status" value="1"/>
</dbReference>
<organism evidence="11 12">
    <name type="scientific">Staurois parvus</name>
    <dbReference type="NCBI Taxonomy" id="386267"/>
    <lineage>
        <taxon>Eukaryota</taxon>
        <taxon>Metazoa</taxon>
        <taxon>Chordata</taxon>
        <taxon>Craniata</taxon>
        <taxon>Vertebrata</taxon>
        <taxon>Euteleostomi</taxon>
        <taxon>Amphibia</taxon>
        <taxon>Batrachia</taxon>
        <taxon>Anura</taxon>
        <taxon>Neobatrachia</taxon>
        <taxon>Ranoidea</taxon>
        <taxon>Ranidae</taxon>
        <taxon>Staurois</taxon>
    </lineage>
</organism>
<keyword evidence="5" id="KW-0804">Transcription</keyword>
<feature type="DNA-binding region" description="HMG box" evidence="7">
    <location>
        <begin position="457"/>
        <end position="525"/>
    </location>
</feature>
<dbReference type="InterPro" id="IPR043151">
    <property type="entry name" value="BAH_sf"/>
</dbReference>
<evidence type="ECO:0000256" key="5">
    <source>
        <dbReference type="ARBA" id="ARBA00023163"/>
    </source>
</evidence>
<keyword evidence="2" id="KW-0677">Repeat</keyword>
<gene>
    <name evidence="11" type="ORF">SPARVUS_LOCUS10837501</name>
</gene>
<evidence type="ECO:0000313" key="12">
    <source>
        <dbReference type="Proteomes" id="UP001162483"/>
    </source>
</evidence>
<comment type="caution">
    <text evidence="11">The sequence shown here is derived from an EMBL/GenBank/DDBJ whole genome shotgun (WGS) entry which is preliminary data.</text>
</comment>
<feature type="domain" description="BAH" evidence="10">
    <location>
        <begin position="166"/>
        <end position="282"/>
    </location>
</feature>
<dbReference type="SUPFAM" id="SSF47095">
    <property type="entry name" value="HMG-box"/>
    <property type="match status" value="1"/>
</dbReference>
<evidence type="ECO:0008006" key="13">
    <source>
        <dbReference type="Google" id="ProtNLM"/>
    </source>
</evidence>
<dbReference type="SMART" id="SM00439">
    <property type="entry name" value="BAH"/>
    <property type="match status" value="2"/>
</dbReference>
<evidence type="ECO:0000313" key="11">
    <source>
        <dbReference type="EMBL" id="CAI9589066.1"/>
    </source>
</evidence>
<keyword evidence="3" id="KW-0156">Chromatin regulator</keyword>
<feature type="compositionally biased region" description="Low complexity" evidence="8">
    <location>
        <begin position="524"/>
        <end position="534"/>
    </location>
</feature>
<dbReference type="PROSITE" id="PS51038">
    <property type="entry name" value="BAH"/>
    <property type="match status" value="2"/>
</dbReference>
<keyword evidence="12" id="KW-1185">Reference proteome</keyword>
<feature type="compositionally biased region" description="Basic and acidic residues" evidence="8">
    <location>
        <begin position="409"/>
        <end position="421"/>
    </location>
</feature>
<keyword evidence="4" id="KW-0805">Transcription regulation</keyword>
<name>A0ABN9F0A4_9NEOB</name>